<dbReference type="Proteomes" id="UP000233786">
    <property type="component" value="Unassembled WGS sequence"/>
</dbReference>
<name>A0A2N3Y5G4_SACSN</name>
<dbReference type="AlphaFoldDB" id="A0A2N3Y5G4"/>
<proteinExistence type="predicted"/>
<accession>A0A2N3Y5G4</accession>
<reference evidence="2" key="1">
    <citation type="submission" date="2017-12" db="EMBL/GenBank/DDBJ databases">
        <title>Sequencing the genomes of 1000 Actinobacteria strains.</title>
        <authorList>
            <person name="Klenk H.-P."/>
        </authorList>
    </citation>
    <scope>NUCLEOTIDE SEQUENCE [LARGE SCALE GENOMIC DNA]</scope>
    <source>
        <strain evidence="2">DSM 44228</strain>
    </source>
</reference>
<sequence length="369" mass="41319">MSCEKWNTMPDEQKADSFLRLLDPNHLPVERESLARAAIRLVGDHRDDQVLRVTEPERHRARRVLTDELLGHEPIPPARSGRRALDQDEHDRHFGVVRVHGDSGAIFLTSLLVSYLDMLDDVERGGTTLGQAQWTDLLRVPTLVFDFALRRQASAFPGSDFPIPAGRCELLPHRRWHVGHRLFFTLIQTTTQAVTSLSQAVRAGDEAAEADVRGCVDFVRLTTLGSTAALRLTADFSPVDYEQRVRPTMLPPHVRPGFSGLQTRDHRHLLNAMRKLREDMATVAELGEPHAELIAAIRSLHDAHAYVCTRFGGDTAPSLRMAALGQQDGKGVEVVRGLARHRESLLEPSRANAHDQPRAYQRSDEDGHE</sequence>
<dbReference type="STRING" id="994479.GCA_000194155_06832"/>
<feature type="compositionally biased region" description="Basic and acidic residues" evidence="1">
    <location>
        <begin position="352"/>
        <end position="369"/>
    </location>
</feature>
<dbReference type="EMBL" id="PJNB01000001">
    <property type="protein sequence ID" value="PKW18123.1"/>
    <property type="molecule type" value="Genomic_DNA"/>
</dbReference>
<organism evidence="2 3">
    <name type="scientific">Saccharopolyspora spinosa</name>
    <dbReference type="NCBI Taxonomy" id="60894"/>
    <lineage>
        <taxon>Bacteria</taxon>
        <taxon>Bacillati</taxon>
        <taxon>Actinomycetota</taxon>
        <taxon>Actinomycetes</taxon>
        <taxon>Pseudonocardiales</taxon>
        <taxon>Pseudonocardiaceae</taxon>
        <taxon>Saccharopolyspora</taxon>
    </lineage>
</organism>
<gene>
    <name evidence="2" type="ORF">A8926_6185</name>
</gene>
<evidence type="ECO:0000313" key="3">
    <source>
        <dbReference type="Proteomes" id="UP000233786"/>
    </source>
</evidence>
<evidence type="ECO:0000313" key="2">
    <source>
        <dbReference type="EMBL" id="PKW18123.1"/>
    </source>
</evidence>
<protein>
    <submittedName>
        <fullName evidence="2">Uncharacterized protein</fullName>
    </submittedName>
</protein>
<evidence type="ECO:0000256" key="1">
    <source>
        <dbReference type="SAM" id="MobiDB-lite"/>
    </source>
</evidence>
<feature type="region of interest" description="Disordered" evidence="1">
    <location>
        <begin position="345"/>
        <end position="369"/>
    </location>
</feature>
<keyword evidence="3" id="KW-1185">Reference proteome</keyword>
<comment type="caution">
    <text evidence="2">The sequence shown here is derived from an EMBL/GenBank/DDBJ whole genome shotgun (WGS) entry which is preliminary data.</text>
</comment>